<protein>
    <recommendedName>
        <fullName evidence="4">S-adenosyl-L-methionine-dependent methyltransferase</fullName>
        <ecNumber evidence="4">2.1.1.-</ecNumber>
    </recommendedName>
</protein>
<dbReference type="InterPro" id="IPR007213">
    <property type="entry name" value="Ppm1/Ppm2/Tcmp"/>
</dbReference>
<dbReference type="GO" id="GO:0008168">
    <property type="term" value="F:methyltransferase activity"/>
    <property type="evidence" value="ECO:0007669"/>
    <property type="project" value="UniProtKB-UniRule"/>
</dbReference>
<dbReference type="EMBL" id="JACIET010000001">
    <property type="protein sequence ID" value="MBB4012021.1"/>
    <property type="molecule type" value="Genomic_DNA"/>
</dbReference>
<dbReference type="Pfam" id="PF04072">
    <property type="entry name" value="LCM"/>
    <property type="match status" value="1"/>
</dbReference>
<keyword evidence="3 5" id="KW-0808">Transferase</keyword>
<keyword evidence="2 4" id="KW-0489">Methyltransferase</keyword>
<keyword evidence="4" id="KW-0949">S-adenosyl-L-methionine</keyword>
<proteinExistence type="inferred from homology"/>
<dbReference type="InterPro" id="IPR029063">
    <property type="entry name" value="SAM-dependent_MTases_sf"/>
</dbReference>
<dbReference type="GO" id="GO:0032259">
    <property type="term" value="P:methylation"/>
    <property type="evidence" value="ECO:0007669"/>
    <property type="project" value="UniProtKB-KW"/>
</dbReference>
<dbReference type="PANTHER" id="PTHR43619">
    <property type="entry name" value="S-ADENOSYL-L-METHIONINE-DEPENDENT METHYLTRANSFERASE YKTD-RELATED"/>
    <property type="match status" value="1"/>
</dbReference>
<gene>
    <name evidence="5" type="ORF">GGR36_001329</name>
</gene>
<evidence type="ECO:0000256" key="2">
    <source>
        <dbReference type="ARBA" id="ARBA00022603"/>
    </source>
</evidence>
<name>A0A840BER5_9RHOO</name>
<dbReference type="NCBIfam" id="TIGR00027">
    <property type="entry name" value="mthyl_TIGR00027"/>
    <property type="match status" value="1"/>
</dbReference>
<comment type="similarity">
    <text evidence="1 4">Belongs to the UPF0677 family.</text>
</comment>
<accession>A0A840BER5</accession>
<evidence type="ECO:0000313" key="6">
    <source>
        <dbReference type="Proteomes" id="UP000561045"/>
    </source>
</evidence>
<dbReference type="InterPro" id="IPR011610">
    <property type="entry name" value="SAM_mthyl_Trfase_ML2640-like"/>
</dbReference>
<evidence type="ECO:0000256" key="1">
    <source>
        <dbReference type="ARBA" id="ARBA00008138"/>
    </source>
</evidence>
<evidence type="ECO:0000313" key="5">
    <source>
        <dbReference type="EMBL" id="MBB4012021.1"/>
    </source>
</evidence>
<dbReference type="Proteomes" id="UP000561045">
    <property type="component" value="Unassembled WGS sequence"/>
</dbReference>
<reference evidence="5 6" key="1">
    <citation type="submission" date="2020-08" db="EMBL/GenBank/DDBJ databases">
        <title>Genomic Encyclopedia of Type Strains, Phase IV (KMG-IV): sequencing the most valuable type-strain genomes for metagenomic binning, comparative biology and taxonomic classification.</title>
        <authorList>
            <person name="Goeker M."/>
        </authorList>
    </citation>
    <scope>NUCLEOTIDE SEQUENCE [LARGE SCALE GENOMIC DNA]</scope>
    <source>
        <strain evidence="5 6">DSM 106739</strain>
    </source>
</reference>
<sequence>MKAQINQVSDTAFMAAAYRARETNHPNAIFHDPLAAKLAGDHGKMIIDNLPKQAFVGGWSVVIRTRIIDDFIQGAIAEGVDTVLNLGAGLDTRPYRMELPDSLRWIEVDYPHVIELKESRLAGETPRCRLERVRLDLADVDARQTLLDEVATRSGKVLVLTEAVTPYLSEEAVASLGEDLGARESIWYWVVDYFSPASYEYRRRSGMSKSMENAPFLFEPKDYLGFFLRIGWKPKETRYFAIEGERLRRPAPFPLITRLVMRILAFAASAERRREMKRYAGFVLFESADT</sequence>
<dbReference type="RefSeq" id="WP_183633318.1">
    <property type="nucleotide sequence ID" value="NZ_BAABLE010000011.1"/>
</dbReference>
<dbReference type="AlphaFoldDB" id="A0A840BER5"/>
<dbReference type="PANTHER" id="PTHR43619:SF2">
    <property type="entry name" value="S-ADENOSYL-L-METHIONINE-DEPENDENT METHYLTRANSFERASES SUPERFAMILY PROTEIN"/>
    <property type="match status" value="1"/>
</dbReference>
<organism evidence="5 6">
    <name type="scientific">Niveibacterium umoris</name>
    <dbReference type="NCBI Taxonomy" id="1193620"/>
    <lineage>
        <taxon>Bacteria</taxon>
        <taxon>Pseudomonadati</taxon>
        <taxon>Pseudomonadota</taxon>
        <taxon>Betaproteobacteria</taxon>
        <taxon>Rhodocyclales</taxon>
        <taxon>Rhodocyclaceae</taxon>
        <taxon>Niveibacterium</taxon>
    </lineage>
</organism>
<dbReference type="SUPFAM" id="SSF53335">
    <property type="entry name" value="S-adenosyl-L-methionine-dependent methyltransferases"/>
    <property type="match status" value="1"/>
</dbReference>
<evidence type="ECO:0000256" key="4">
    <source>
        <dbReference type="RuleBase" id="RU362030"/>
    </source>
</evidence>
<comment type="caution">
    <text evidence="5">The sequence shown here is derived from an EMBL/GenBank/DDBJ whole genome shotgun (WGS) entry which is preliminary data.</text>
</comment>
<keyword evidence="6" id="KW-1185">Reference proteome</keyword>
<comment type="function">
    <text evidence="4">Exhibits S-adenosyl-L-methionine-dependent methyltransferase activity.</text>
</comment>
<evidence type="ECO:0000256" key="3">
    <source>
        <dbReference type="ARBA" id="ARBA00022679"/>
    </source>
</evidence>
<dbReference type="EC" id="2.1.1.-" evidence="4"/>
<dbReference type="Gene3D" id="3.40.50.150">
    <property type="entry name" value="Vaccinia Virus protein VP39"/>
    <property type="match status" value="1"/>
</dbReference>